<keyword evidence="3 10" id="KW-0547">Nucleotide-binding</keyword>
<keyword evidence="8 10" id="KW-0539">Nucleus</keyword>
<keyword evidence="7 10" id="KW-0156">Chromatin regulator</keyword>
<gene>
    <name evidence="12" type="ORF">NESG_00676</name>
</gene>
<dbReference type="GO" id="GO:0016887">
    <property type="term" value="F:ATP hydrolysis activity"/>
    <property type="evidence" value="ECO:0007669"/>
    <property type="project" value="RHEA"/>
</dbReference>
<dbReference type="InterPro" id="IPR027417">
    <property type="entry name" value="P-loop_NTPase"/>
</dbReference>
<sequence>MDKGLAHSHITGLGIDRAMEPTETSGLVGMEKQRKAASIFTDMIINKKIAGKVLLISGESGSGKTALAVGISKELGVRVPFVRMTGSEVYSATIKKTEILHQAIRRATSIRIREIKSVFEGEVIDIKIEEKEDPLNNYKKTISNIYVSLRSAKRTERLTLNPLLSQEIVKQKITVGDVIYIEPEENIIKKIGRSDSYASEFDIESDKYVPMPKGDIFMKKEVLQEMTLHEIDLANAKPKGEDVFSIITQMQHTGRVEITSRLRADVDAKINYQLSIGAAEITPGVLFIDESHMLDLPCYSFLSTILETDTCPVIILATNAGKIKVPGSDEISLFGMPATFLSRLFVVKMERPQEEAVCRIIDQKVKAEKIKITESAVQLLYKVANQSTLRFAFGLLPLAAVLSEEISVDAVQEVARMFNQPN</sequence>
<dbReference type="PANTHER" id="PTHR11093">
    <property type="entry name" value="RUVB-RELATED REPTIN AND PONTIN"/>
    <property type="match status" value="1"/>
</dbReference>
<evidence type="ECO:0000256" key="4">
    <source>
        <dbReference type="ARBA" id="ARBA00022801"/>
    </source>
</evidence>
<accession>A0A086J310</accession>
<evidence type="ECO:0000256" key="7">
    <source>
        <dbReference type="ARBA" id="ARBA00022853"/>
    </source>
</evidence>
<protein>
    <recommendedName>
        <fullName evidence="10">RuvB-like helicase</fullName>
        <ecNumber evidence="10">3.6.4.12</ecNumber>
    </recommendedName>
</protein>
<evidence type="ECO:0000256" key="10">
    <source>
        <dbReference type="RuleBase" id="RU363048"/>
    </source>
</evidence>
<dbReference type="GeneID" id="77675649"/>
<dbReference type="InterPro" id="IPR041048">
    <property type="entry name" value="RuvB-like_C"/>
</dbReference>
<dbReference type="EC" id="3.6.4.12" evidence="10"/>
<dbReference type="Gene3D" id="2.40.50.360">
    <property type="entry name" value="RuvB-like helicase, domain II"/>
    <property type="match status" value="1"/>
</dbReference>
<evidence type="ECO:0000256" key="9">
    <source>
        <dbReference type="ARBA" id="ARBA00047995"/>
    </source>
</evidence>
<keyword evidence="13" id="KW-1185">Reference proteome</keyword>
<evidence type="ECO:0000256" key="6">
    <source>
        <dbReference type="ARBA" id="ARBA00022840"/>
    </source>
</evidence>
<dbReference type="InterPro" id="IPR027238">
    <property type="entry name" value="RuvB-like"/>
</dbReference>
<feature type="domain" description="AAA+ ATPase" evidence="11">
    <location>
        <begin position="50"/>
        <end position="350"/>
    </location>
</feature>
<dbReference type="RefSeq" id="XP_052905083.1">
    <property type="nucleotide sequence ID" value="XM_053048323.1"/>
</dbReference>
<evidence type="ECO:0000256" key="3">
    <source>
        <dbReference type="ARBA" id="ARBA00022741"/>
    </source>
</evidence>
<evidence type="ECO:0000256" key="5">
    <source>
        <dbReference type="ARBA" id="ARBA00022806"/>
    </source>
</evidence>
<organism evidence="12 13">
    <name type="scientific">Nematocida ausubeli (strain ATCC PRA-371 / ERTm2)</name>
    <name type="common">Nematode killer fungus</name>
    <dbReference type="NCBI Taxonomy" id="1913371"/>
    <lineage>
        <taxon>Eukaryota</taxon>
        <taxon>Fungi</taxon>
        <taxon>Fungi incertae sedis</taxon>
        <taxon>Microsporidia</taxon>
        <taxon>Nematocida</taxon>
    </lineage>
</organism>
<dbReference type="InterPro" id="IPR025662">
    <property type="entry name" value="Sigma_54_int_dom_ATP-bd_1"/>
</dbReference>
<evidence type="ECO:0000256" key="8">
    <source>
        <dbReference type="ARBA" id="ARBA00023242"/>
    </source>
</evidence>
<dbReference type="HOGENOM" id="CLU_028311_1_1_1"/>
<comment type="catalytic activity">
    <reaction evidence="9 10">
        <text>ATP + H2O = ADP + phosphate + H(+)</text>
        <dbReference type="Rhea" id="RHEA:13065"/>
        <dbReference type="ChEBI" id="CHEBI:15377"/>
        <dbReference type="ChEBI" id="CHEBI:15378"/>
        <dbReference type="ChEBI" id="CHEBI:30616"/>
        <dbReference type="ChEBI" id="CHEBI:43474"/>
        <dbReference type="ChEBI" id="CHEBI:456216"/>
        <dbReference type="EC" id="3.6.4.12"/>
    </reaction>
</comment>
<keyword evidence="10" id="KW-0234">DNA repair</keyword>
<dbReference type="Pfam" id="PF06068">
    <property type="entry name" value="TIP49"/>
    <property type="match status" value="1"/>
</dbReference>
<evidence type="ECO:0000313" key="12">
    <source>
        <dbReference type="EMBL" id="KFG26528.1"/>
    </source>
</evidence>
<dbReference type="InterPro" id="IPR010339">
    <property type="entry name" value="TIP49_P-loop"/>
</dbReference>
<name>A0A086J310_NEMA1</name>
<dbReference type="SUPFAM" id="SSF50249">
    <property type="entry name" value="Nucleic acid-binding proteins"/>
    <property type="match status" value="1"/>
</dbReference>
<keyword evidence="4 10" id="KW-0378">Hydrolase</keyword>
<dbReference type="EMBL" id="AKIJ01000002">
    <property type="protein sequence ID" value="KFG26528.1"/>
    <property type="molecule type" value="Genomic_DNA"/>
</dbReference>
<dbReference type="GO" id="GO:0006281">
    <property type="term" value="P:DNA repair"/>
    <property type="evidence" value="ECO:0007669"/>
    <property type="project" value="UniProtKB-KW"/>
</dbReference>
<dbReference type="Pfam" id="PF17856">
    <property type="entry name" value="TIP49_C"/>
    <property type="match status" value="1"/>
</dbReference>
<evidence type="ECO:0000259" key="11">
    <source>
        <dbReference type="SMART" id="SM00382"/>
    </source>
</evidence>
<dbReference type="OrthoDB" id="10060499at2759"/>
<dbReference type="Gene3D" id="1.10.8.60">
    <property type="match status" value="1"/>
</dbReference>
<dbReference type="PROSITE" id="PS00675">
    <property type="entry name" value="SIGMA54_INTERACT_1"/>
    <property type="match status" value="1"/>
</dbReference>
<dbReference type="Gene3D" id="3.40.50.300">
    <property type="entry name" value="P-loop containing nucleotide triphosphate hydrolases"/>
    <property type="match status" value="1"/>
</dbReference>
<comment type="function">
    <text evidence="10">DNA helicase participates in several chromatin remodeling complexes, including the SWR1 and the INO80 complexes.</text>
</comment>
<keyword evidence="10" id="KW-0804">Transcription</keyword>
<keyword evidence="6 10" id="KW-0067">ATP-binding</keyword>
<dbReference type="SMART" id="SM00382">
    <property type="entry name" value="AAA"/>
    <property type="match status" value="1"/>
</dbReference>
<dbReference type="FunFam" id="2.40.50.360:FF:000001">
    <property type="entry name" value="RuvB-like helicase"/>
    <property type="match status" value="1"/>
</dbReference>
<evidence type="ECO:0000313" key="13">
    <source>
        <dbReference type="Proteomes" id="UP000054524"/>
    </source>
</evidence>
<proteinExistence type="inferred from homology"/>
<evidence type="ECO:0000256" key="1">
    <source>
        <dbReference type="ARBA" id="ARBA00004123"/>
    </source>
</evidence>
<dbReference type="InterPro" id="IPR042487">
    <property type="entry name" value="RuvBL1/2_DNA/RNA_bd_dom"/>
</dbReference>
<keyword evidence="10" id="KW-0805">Transcription regulation</keyword>
<dbReference type="AlphaFoldDB" id="A0A086J310"/>
<comment type="subcellular location">
    <subcellularLocation>
        <location evidence="1 10">Nucleus</location>
    </subcellularLocation>
</comment>
<reference evidence="12 13" key="1">
    <citation type="journal article" date="2014" name="Genome Announc.">
        <title>Genome Sequence of the Microsporidian Species Nematocida sp1 Strain ERTm6 (ATCC PRA-372).</title>
        <authorList>
            <person name="Bakowski M.A."/>
            <person name="Priest M."/>
            <person name="Young S."/>
            <person name="Cuomo C.A."/>
            <person name="Troemel E.R."/>
        </authorList>
    </citation>
    <scope>NUCLEOTIDE SEQUENCE [LARGE SCALE GENOMIC DNA]</scope>
    <source>
        <strain evidence="12 13">ERTm6</strain>
    </source>
</reference>
<dbReference type="InterPro" id="IPR012340">
    <property type="entry name" value="NA-bd_OB-fold"/>
</dbReference>
<evidence type="ECO:0000256" key="2">
    <source>
        <dbReference type="ARBA" id="ARBA00007519"/>
    </source>
</evidence>
<dbReference type="SUPFAM" id="SSF52540">
    <property type="entry name" value="P-loop containing nucleoside triphosphate hydrolases"/>
    <property type="match status" value="1"/>
</dbReference>
<keyword evidence="5 10" id="KW-0347">Helicase</keyword>
<dbReference type="GO" id="GO:0005524">
    <property type="term" value="F:ATP binding"/>
    <property type="evidence" value="ECO:0007669"/>
    <property type="project" value="UniProtKB-KW"/>
</dbReference>
<keyword evidence="10" id="KW-0227">DNA damage</keyword>
<dbReference type="GO" id="GO:0005634">
    <property type="term" value="C:nucleus"/>
    <property type="evidence" value="ECO:0007669"/>
    <property type="project" value="UniProtKB-SubCell"/>
</dbReference>
<dbReference type="InterPro" id="IPR003593">
    <property type="entry name" value="AAA+_ATPase"/>
</dbReference>
<comment type="similarity">
    <text evidence="2 10">Belongs to the RuvB family.</text>
</comment>
<dbReference type="GO" id="GO:0003678">
    <property type="term" value="F:DNA helicase activity"/>
    <property type="evidence" value="ECO:0007669"/>
    <property type="project" value="UniProtKB-EC"/>
</dbReference>
<dbReference type="Proteomes" id="UP000054524">
    <property type="component" value="Unassembled WGS sequence"/>
</dbReference>
<comment type="caution">
    <text evidence="12">The sequence shown here is derived from an EMBL/GenBank/DDBJ whole genome shotgun (WGS) entry which is preliminary data.</text>
</comment>
<dbReference type="GO" id="GO:0006325">
    <property type="term" value="P:chromatin organization"/>
    <property type="evidence" value="ECO:0007669"/>
    <property type="project" value="UniProtKB-KW"/>
</dbReference>